<dbReference type="GO" id="GO:0015031">
    <property type="term" value="P:protein transport"/>
    <property type="evidence" value="ECO:0007669"/>
    <property type="project" value="InterPro"/>
</dbReference>
<dbReference type="InterPro" id="IPR010129">
    <property type="entry name" value="T1SS_HlyD"/>
</dbReference>
<dbReference type="PRINTS" id="PR01490">
    <property type="entry name" value="RTXTOXIND"/>
</dbReference>
<dbReference type="NCBIfam" id="TIGR01843">
    <property type="entry name" value="type_I_hlyD"/>
    <property type="match status" value="1"/>
</dbReference>
<keyword evidence="7" id="KW-1133">Transmembrane helix</keyword>
<comment type="subcellular location">
    <subcellularLocation>
        <location evidence="1 9">Cell inner membrane</location>
        <topology evidence="1 9">Single-pass membrane protein</topology>
    </subcellularLocation>
</comment>
<evidence type="ECO:0000256" key="4">
    <source>
        <dbReference type="ARBA" id="ARBA00022475"/>
    </source>
</evidence>
<evidence type="ECO:0000259" key="11">
    <source>
        <dbReference type="Pfam" id="PF25994"/>
    </source>
</evidence>
<evidence type="ECO:0000256" key="2">
    <source>
        <dbReference type="ARBA" id="ARBA00009477"/>
    </source>
</evidence>
<dbReference type="Gene3D" id="2.40.50.100">
    <property type="match status" value="1"/>
</dbReference>
<dbReference type="InterPro" id="IPR058982">
    <property type="entry name" value="Beta-barrel_AprE"/>
</dbReference>
<feature type="coiled-coil region" evidence="10">
    <location>
        <begin position="232"/>
        <end position="288"/>
    </location>
</feature>
<dbReference type="PANTHER" id="PTHR30386:SF17">
    <property type="entry name" value="ALKALINE PROTEASE SECRETION PROTEIN APRE"/>
    <property type="match status" value="1"/>
</dbReference>
<evidence type="ECO:0000313" key="14">
    <source>
        <dbReference type="Proteomes" id="UP000664096"/>
    </source>
</evidence>
<keyword evidence="4 9" id="KW-1003">Cell membrane</keyword>
<evidence type="ECO:0000256" key="8">
    <source>
        <dbReference type="ARBA" id="ARBA00023136"/>
    </source>
</evidence>
<evidence type="ECO:0000313" key="13">
    <source>
        <dbReference type="EMBL" id="MBN9672748.1"/>
    </source>
</evidence>
<keyword evidence="3 9" id="KW-0813">Transport</keyword>
<dbReference type="Gene3D" id="2.40.30.170">
    <property type="match status" value="1"/>
</dbReference>
<evidence type="ECO:0000256" key="6">
    <source>
        <dbReference type="ARBA" id="ARBA00022692"/>
    </source>
</evidence>
<dbReference type="GO" id="GO:0005886">
    <property type="term" value="C:plasma membrane"/>
    <property type="evidence" value="ECO:0007669"/>
    <property type="project" value="UniProtKB-SubCell"/>
</dbReference>
<feature type="domain" description="AprE-like long alpha-helical hairpin" evidence="11">
    <location>
        <begin position="90"/>
        <end position="280"/>
    </location>
</feature>
<evidence type="ECO:0000259" key="12">
    <source>
        <dbReference type="Pfam" id="PF26002"/>
    </source>
</evidence>
<dbReference type="InterPro" id="IPR058781">
    <property type="entry name" value="HH_AprE-like"/>
</dbReference>
<evidence type="ECO:0000256" key="1">
    <source>
        <dbReference type="ARBA" id="ARBA00004377"/>
    </source>
</evidence>
<gene>
    <name evidence="13" type="ORF">JF539_20505</name>
</gene>
<feature type="coiled-coil region" evidence="10">
    <location>
        <begin position="94"/>
        <end position="121"/>
    </location>
</feature>
<protein>
    <recommendedName>
        <fullName evidence="9">Membrane fusion protein (MFP) family protein</fullName>
    </recommendedName>
</protein>
<keyword evidence="10" id="KW-0175">Coiled coil</keyword>
<dbReference type="RefSeq" id="WP_207142605.1">
    <property type="nucleotide sequence ID" value="NZ_JAEKJZ010000005.1"/>
</dbReference>
<dbReference type="Proteomes" id="UP000664096">
    <property type="component" value="Unassembled WGS sequence"/>
</dbReference>
<evidence type="ECO:0000256" key="3">
    <source>
        <dbReference type="ARBA" id="ARBA00022448"/>
    </source>
</evidence>
<keyword evidence="8" id="KW-0472">Membrane</keyword>
<reference evidence="13" key="1">
    <citation type="submission" date="2020-12" db="EMBL/GenBank/DDBJ databases">
        <title>Oil enriched cultivation method for isolating marine PHA-producing bacteria.</title>
        <authorList>
            <person name="Zheng W."/>
            <person name="Yu S."/>
            <person name="Huang Y."/>
        </authorList>
    </citation>
    <scope>NUCLEOTIDE SEQUENCE</scope>
    <source>
        <strain evidence="13">SY-2-12</strain>
    </source>
</reference>
<proteinExistence type="inferred from homology"/>
<dbReference type="Pfam" id="PF25994">
    <property type="entry name" value="HH_AprE"/>
    <property type="match status" value="1"/>
</dbReference>
<evidence type="ECO:0000256" key="7">
    <source>
        <dbReference type="ARBA" id="ARBA00022989"/>
    </source>
</evidence>
<evidence type="ECO:0000256" key="10">
    <source>
        <dbReference type="SAM" id="Coils"/>
    </source>
</evidence>
<name>A0A939J3Q5_9HYPH</name>
<sequence length="435" mass="48400">MSRKTALKRSLSRHILLCGIMSLALGISVVGWAAATTLAGAVVAPGTFVVETYVKAVQHPTGGVVGSLFVKEGQKVEAGEILLTLDDTEARTNLAIVTKRHNELTSRLERLRAERDDMKRIAFSKRLLALSERDADVREAVRSENFLFAFRRNLRDSKKAQLRERIAQYRHEIDGYSTQRSAYTRALDVLEDEIASLKPLYTQKLVSVQRLSALEREAASFEGDRGEATAAAAQAAGRIAEAELQILQIEQDFKTEVGRSLSEVQMEIGELVERKHAAEEELRRIDIRAPQSGTVHQLAVHTVGGVVSPADRIMLVVPENDSLSLDVRVMPEDVDQLFVGQSALVRLSAFSQRTTPELNGRVERIAADLSEDPQTGTAFYLVRVFLPEAERKRLNGLVLVPGMPAETFIQTRKRTALSYLFKPLTDQVQRAFREE</sequence>
<evidence type="ECO:0000256" key="9">
    <source>
        <dbReference type="RuleBase" id="RU365093"/>
    </source>
</evidence>
<comment type="similarity">
    <text evidence="2 9">Belongs to the membrane fusion protein (MFP) (TC 8.A.1) family.</text>
</comment>
<dbReference type="Pfam" id="PF26002">
    <property type="entry name" value="Beta-barrel_AprE"/>
    <property type="match status" value="1"/>
</dbReference>
<keyword evidence="5 9" id="KW-0997">Cell inner membrane</keyword>
<comment type="caution">
    <text evidence="13">The sequence shown here is derived from an EMBL/GenBank/DDBJ whole genome shotgun (WGS) entry which is preliminary data.</text>
</comment>
<dbReference type="PANTHER" id="PTHR30386">
    <property type="entry name" value="MEMBRANE FUSION SUBUNIT OF EMRAB-TOLC MULTIDRUG EFFLUX PUMP"/>
    <property type="match status" value="1"/>
</dbReference>
<dbReference type="AlphaFoldDB" id="A0A939J3Q5"/>
<keyword evidence="6" id="KW-0812">Transmembrane</keyword>
<evidence type="ECO:0000256" key="5">
    <source>
        <dbReference type="ARBA" id="ARBA00022519"/>
    </source>
</evidence>
<dbReference type="EMBL" id="JAEKJZ010000005">
    <property type="protein sequence ID" value="MBN9672748.1"/>
    <property type="molecule type" value="Genomic_DNA"/>
</dbReference>
<accession>A0A939J3Q5</accession>
<feature type="domain" description="AprE-like beta-barrel" evidence="12">
    <location>
        <begin position="324"/>
        <end position="412"/>
    </location>
</feature>
<dbReference type="InterPro" id="IPR050739">
    <property type="entry name" value="MFP"/>
</dbReference>
<organism evidence="13 14">
    <name type="scientific">Roseibium aggregatum</name>
    <dbReference type="NCBI Taxonomy" id="187304"/>
    <lineage>
        <taxon>Bacteria</taxon>
        <taxon>Pseudomonadati</taxon>
        <taxon>Pseudomonadota</taxon>
        <taxon>Alphaproteobacteria</taxon>
        <taxon>Hyphomicrobiales</taxon>
        <taxon>Stappiaceae</taxon>
        <taxon>Roseibium</taxon>
    </lineage>
</organism>